<dbReference type="InterPro" id="IPR006059">
    <property type="entry name" value="SBP"/>
</dbReference>
<dbReference type="OrthoDB" id="94797at2"/>
<dbReference type="Pfam" id="PF01547">
    <property type="entry name" value="SBP_bac_1"/>
    <property type="match status" value="1"/>
</dbReference>
<keyword evidence="4" id="KW-1185">Reference proteome</keyword>
<evidence type="ECO:0000313" key="4">
    <source>
        <dbReference type="Proteomes" id="UP000185557"/>
    </source>
</evidence>
<dbReference type="EMBL" id="MRCG01000020">
    <property type="protein sequence ID" value="OKH44798.1"/>
    <property type="molecule type" value="Genomic_DNA"/>
</dbReference>
<evidence type="ECO:0000256" key="1">
    <source>
        <dbReference type="ARBA" id="ARBA00008520"/>
    </source>
</evidence>
<dbReference type="AlphaFoldDB" id="A0A1U7IZU6"/>
<gene>
    <name evidence="3" type="ORF">NIES30_21435</name>
</gene>
<dbReference type="InterPro" id="IPR050490">
    <property type="entry name" value="Bact_solute-bd_prot1"/>
</dbReference>
<dbReference type="Proteomes" id="UP000185557">
    <property type="component" value="Unassembled WGS sequence"/>
</dbReference>
<comment type="similarity">
    <text evidence="1">Belongs to the bacterial solute-binding protein 1 family.</text>
</comment>
<evidence type="ECO:0000313" key="3">
    <source>
        <dbReference type="EMBL" id="OKH44798.1"/>
    </source>
</evidence>
<comment type="caution">
    <text evidence="3">The sequence shown here is derived from an EMBL/GenBank/DDBJ whole genome shotgun (WGS) entry which is preliminary data.</text>
</comment>
<keyword evidence="2" id="KW-0813">Transport</keyword>
<organism evidence="3 4">
    <name type="scientific">Phormidium tenue NIES-30</name>
    <dbReference type="NCBI Taxonomy" id="549789"/>
    <lineage>
        <taxon>Bacteria</taxon>
        <taxon>Bacillati</taxon>
        <taxon>Cyanobacteriota</taxon>
        <taxon>Cyanophyceae</taxon>
        <taxon>Oscillatoriophycideae</taxon>
        <taxon>Oscillatoriales</taxon>
        <taxon>Oscillatoriaceae</taxon>
        <taxon>Phormidium</taxon>
    </lineage>
</organism>
<evidence type="ECO:0000256" key="2">
    <source>
        <dbReference type="ARBA" id="ARBA00022448"/>
    </source>
</evidence>
<accession>A0A1U7IZU6</accession>
<dbReference type="STRING" id="549789.NIES30_21435"/>
<dbReference type="PROSITE" id="PS51257">
    <property type="entry name" value="PROKAR_LIPOPROTEIN"/>
    <property type="match status" value="1"/>
</dbReference>
<reference evidence="3 4" key="1">
    <citation type="submission" date="2016-11" db="EMBL/GenBank/DDBJ databases">
        <title>Draft Genome Sequences of Nine Cyanobacterial Strains from Diverse Habitats.</title>
        <authorList>
            <person name="Zhu T."/>
            <person name="Hou S."/>
            <person name="Lu X."/>
            <person name="Hess W.R."/>
        </authorList>
    </citation>
    <scope>NUCLEOTIDE SEQUENCE [LARGE SCALE GENOMIC DNA]</scope>
    <source>
        <strain evidence="3 4">NIES-30</strain>
    </source>
</reference>
<dbReference type="SUPFAM" id="SSF53850">
    <property type="entry name" value="Periplasmic binding protein-like II"/>
    <property type="match status" value="1"/>
</dbReference>
<dbReference type="RefSeq" id="WP_073610499.1">
    <property type="nucleotide sequence ID" value="NZ_MRCG01000020.1"/>
</dbReference>
<dbReference type="PANTHER" id="PTHR43649:SF29">
    <property type="entry name" value="OSMOPROTECTIVE COMPOUNDS-BINDING PROTEIN GGTB"/>
    <property type="match status" value="1"/>
</dbReference>
<dbReference type="PANTHER" id="PTHR43649">
    <property type="entry name" value="ARABINOSE-BINDING PROTEIN-RELATED"/>
    <property type="match status" value="1"/>
</dbReference>
<dbReference type="Gene3D" id="3.40.190.10">
    <property type="entry name" value="Periplasmic binding protein-like II"/>
    <property type="match status" value="2"/>
</dbReference>
<sequence length="431" mass="46357">MKKLPQFVGLTLIFSVVVVGCRPQSNAPQTTEVQSGDTITILGTLTGVGEDKMRAAMAPFTAATGIEIVYEGSDAFTTLVPVRVDSGNPPDIALFPQPGLMMDFAEAGQMVPLTDFIDRTTLTDAYDEYLLNLVSVADDVYGLWMRADVKSLVWYNPEAFEAKGYTVPTTWAELEALSDRMIADGSKPWCMGMESGQATGWVGTDWVEDILLRQAGPEVYDQWVSHEIPFADPQVKAAFEGFGAIALNPDAVLGGTTGILSTPFGEAPLPLFANPPGCYLHHQASFIVEFLPETIEPGVNLSVFPLPPIDPAQGDAVIMGGIVFGVFNDTPAVRALMAYLATPEPHTIWAGLGSYISPHQQVSLDAYPDDLTRKQAEILQNADVLRFDGADLMPGAIGTGAFWSGIVDYVDGQDLDTVLSDIDAAWPSESE</sequence>
<name>A0A1U7IZU6_9CYAN</name>
<protein>
    <submittedName>
        <fullName evidence="3">ABC transporter substrate-binding protein</fullName>
    </submittedName>
</protein>
<proteinExistence type="inferred from homology"/>